<evidence type="ECO:0000256" key="1">
    <source>
        <dbReference type="ARBA" id="ARBA00023015"/>
    </source>
</evidence>
<dbReference type="PROSITE" id="PS50956">
    <property type="entry name" value="HTH_ASNC_2"/>
    <property type="match status" value="2"/>
</dbReference>
<reference evidence="5 6" key="1">
    <citation type="journal article" date="2016" name="Nat. Commun.">
        <title>Thousands of microbial genomes shed light on interconnected biogeochemical processes in an aquifer system.</title>
        <authorList>
            <person name="Anantharaman K."/>
            <person name="Brown C.T."/>
            <person name="Hug L.A."/>
            <person name="Sharon I."/>
            <person name="Castelle C.J."/>
            <person name="Probst A.J."/>
            <person name="Thomas B.C."/>
            <person name="Singh A."/>
            <person name="Wilkins M.J."/>
            <person name="Karaoz U."/>
            <person name="Brodie E.L."/>
            <person name="Williams K.H."/>
            <person name="Hubbard S.S."/>
            <person name="Banfield J.F."/>
        </authorList>
    </citation>
    <scope>NUCLEOTIDE SEQUENCE [LARGE SCALE GENOMIC DNA]</scope>
</reference>
<dbReference type="InterPro" id="IPR036390">
    <property type="entry name" value="WH_DNA-bd_sf"/>
</dbReference>
<comment type="caution">
    <text evidence="5">The sequence shown here is derived from an EMBL/GenBank/DDBJ whole genome shotgun (WGS) entry which is preliminary data.</text>
</comment>
<dbReference type="InterPro" id="IPR000485">
    <property type="entry name" value="AsnC-type_HTH_dom"/>
</dbReference>
<dbReference type="AlphaFoldDB" id="A0A1G1YN61"/>
<dbReference type="EMBL" id="MHIN01000040">
    <property type="protein sequence ID" value="OGY53788.1"/>
    <property type="molecule type" value="Genomic_DNA"/>
</dbReference>
<evidence type="ECO:0000256" key="3">
    <source>
        <dbReference type="ARBA" id="ARBA00023163"/>
    </source>
</evidence>
<keyword evidence="2" id="KW-0238">DNA-binding</keyword>
<accession>A0A1G1YN61</accession>
<proteinExistence type="predicted"/>
<dbReference type="InterPro" id="IPR036388">
    <property type="entry name" value="WH-like_DNA-bd_sf"/>
</dbReference>
<dbReference type="PANTHER" id="PTHR43413:SF6">
    <property type="entry name" value="REGULATORY PROTEIN ASNC"/>
    <property type="match status" value="1"/>
</dbReference>
<dbReference type="SUPFAM" id="SSF46785">
    <property type="entry name" value="Winged helix' DNA-binding domain"/>
    <property type="match status" value="2"/>
</dbReference>
<dbReference type="PRINTS" id="PR00033">
    <property type="entry name" value="HTHASNC"/>
</dbReference>
<evidence type="ECO:0000313" key="6">
    <source>
        <dbReference type="Proteomes" id="UP000178122"/>
    </source>
</evidence>
<organism evidence="5 6">
    <name type="scientific">Candidatus Buchananbacteria bacterium RIFCSPLOWO2_01_FULL_40_23b</name>
    <dbReference type="NCBI Taxonomy" id="1797544"/>
    <lineage>
        <taxon>Bacteria</taxon>
        <taxon>Candidatus Buchananiibacteriota</taxon>
    </lineage>
</organism>
<evidence type="ECO:0000313" key="5">
    <source>
        <dbReference type="EMBL" id="OGY53788.1"/>
    </source>
</evidence>
<dbReference type="Pfam" id="PF13404">
    <property type="entry name" value="HTH_AsnC-type"/>
    <property type="match status" value="2"/>
</dbReference>
<dbReference type="PANTHER" id="PTHR43413">
    <property type="entry name" value="TRANSCRIPTIONAL REGULATOR, ASNC FAMILY"/>
    <property type="match status" value="1"/>
</dbReference>
<protein>
    <recommendedName>
        <fullName evidence="4">HTH asnC-type domain-containing protein</fullName>
    </recommendedName>
</protein>
<sequence length="320" mass="37910">MPNLFKLDQKDKKILAALDLNARESNSVIAKQLQLSKNIINYRINQLEQQKIIKSYKTIIDFSKIPLTYVRVYLDLYEFHPEKEDELVQYLFKDKTTSFIAKTVGNWDLVISFSVPHLSIFSEQWSKFREKFRHIIKEYNTSIIIKDRLFPKAYLLDKKQDTSNIFWERGTSEPIELDETDKTILSLLSQNARIPLTEIAKHVNLGSMAIIYRIKLLQKNKVILGYRTELDFSKLGYEYYKVDLELEDPKIIKDLLHHCKAHPNVIAITKAISDNIDFEFDIETKNFDTFLQFMNHLKILFPRAIRDYKYLKYVEILKNN</sequence>
<dbReference type="InterPro" id="IPR019888">
    <property type="entry name" value="Tscrpt_reg_AsnC-like"/>
</dbReference>
<evidence type="ECO:0000256" key="2">
    <source>
        <dbReference type="ARBA" id="ARBA00023125"/>
    </source>
</evidence>
<dbReference type="GO" id="GO:0043565">
    <property type="term" value="F:sequence-specific DNA binding"/>
    <property type="evidence" value="ECO:0007669"/>
    <property type="project" value="InterPro"/>
</dbReference>
<keyword evidence="3" id="KW-0804">Transcription</keyword>
<name>A0A1G1YN61_9BACT</name>
<dbReference type="InterPro" id="IPR050684">
    <property type="entry name" value="HTH-Siroheme_Decarb"/>
</dbReference>
<dbReference type="Proteomes" id="UP000178122">
    <property type="component" value="Unassembled WGS sequence"/>
</dbReference>
<keyword evidence="1" id="KW-0805">Transcription regulation</keyword>
<dbReference type="SMART" id="SM00344">
    <property type="entry name" value="HTH_ASNC"/>
    <property type="match status" value="2"/>
</dbReference>
<gene>
    <name evidence="5" type="ORF">A2912_03925</name>
</gene>
<feature type="domain" description="HTH asnC-type" evidence="4">
    <location>
        <begin position="7"/>
        <end position="68"/>
    </location>
</feature>
<dbReference type="Gene3D" id="1.10.10.10">
    <property type="entry name" value="Winged helix-like DNA-binding domain superfamily/Winged helix DNA-binding domain"/>
    <property type="match status" value="2"/>
</dbReference>
<feature type="domain" description="HTH asnC-type" evidence="4">
    <location>
        <begin position="177"/>
        <end position="238"/>
    </location>
</feature>
<evidence type="ECO:0000259" key="4">
    <source>
        <dbReference type="PROSITE" id="PS50956"/>
    </source>
</evidence>